<evidence type="ECO:0000256" key="1">
    <source>
        <dbReference type="SAM" id="MobiDB-lite"/>
    </source>
</evidence>
<dbReference type="AlphaFoldDB" id="A0A151X695"/>
<sequence length="210" mass="23884">MLVVKMRSKKREVGAWRGCAEDGRGWHKGVDGDEDEGVGRGCFSSRYRRASESRRGRDKSRASERGGSRKEDVVEKGEQLPGREKGELRDVEVGDRETRMRNIRLGRDDKGERFQSERVRETAPSKGGLGDARGKDPPTQESRPLFGFKQGKGCKTRRGLSGRGWGPGGRGRARTKRWHSKNGSKHGENPRNARLSQMFFFFMHYQFQNK</sequence>
<feature type="compositionally biased region" description="Basic and acidic residues" evidence="1">
    <location>
        <begin position="18"/>
        <end position="31"/>
    </location>
</feature>
<feature type="compositionally biased region" description="Gly residues" evidence="1">
    <location>
        <begin position="161"/>
        <end position="170"/>
    </location>
</feature>
<name>A0A151X695_9HYME</name>
<accession>A0A151X695</accession>
<proteinExistence type="predicted"/>
<organism evidence="2 3">
    <name type="scientific">Mycetomoellerius zeteki</name>
    <dbReference type="NCBI Taxonomy" id="64791"/>
    <lineage>
        <taxon>Eukaryota</taxon>
        <taxon>Metazoa</taxon>
        <taxon>Ecdysozoa</taxon>
        <taxon>Arthropoda</taxon>
        <taxon>Hexapoda</taxon>
        <taxon>Insecta</taxon>
        <taxon>Pterygota</taxon>
        <taxon>Neoptera</taxon>
        <taxon>Endopterygota</taxon>
        <taxon>Hymenoptera</taxon>
        <taxon>Apocrita</taxon>
        <taxon>Aculeata</taxon>
        <taxon>Formicoidea</taxon>
        <taxon>Formicidae</taxon>
        <taxon>Myrmicinae</taxon>
        <taxon>Mycetomoellerius</taxon>
    </lineage>
</organism>
<feature type="region of interest" description="Disordered" evidence="1">
    <location>
        <begin position="18"/>
        <end position="192"/>
    </location>
</feature>
<dbReference type="Proteomes" id="UP000075809">
    <property type="component" value="Unassembled WGS sequence"/>
</dbReference>
<reference evidence="2 3" key="1">
    <citation type="submission" date="2015-09" db="EMBL/GenBank/DDBJ databases">
        <title>Trachymyrmex zeteki WGS genome.</title>
        <authorList>
            <person name="Nygaard S."/>
            <person name="Hu H."/>
            <person name="Boomsma J."/>
            <person name="Zhang G."/>
        </authorList>
    </citation>
    <scope>NUCLEOTIDE SEQUENCE [LARGE SCALE GENOMIC DNA]</scope>
    <source>
        <strain evidence="2">Tzet28-1</strain>
        <tissue evidence="2">Whole body</tissue>
    </source>
</reference>
<feature type="compositionally biased region" description="Basic residues" evidence="1">
    <location>
        <begin position="171"/>
        <end position="184"/>
    </location>
</feature>
<protein>
    <submittedName>
        <fullName evidence="2">Uncharacterized protein</fullName>
    </submittedName>
</protein>
<evidence type="ECO:0000313" key="2">
    <source>
        <dbReference type="EMBL" id="KYQ55906.1"/>
    </source>
</evidence>
<gene>
    <name evidence="2" type="ORF">ALC60_05188</name>
</gene>
<evidence type="ECO:0000313" key="3">
    <source>
        <dbReference type="Proteomes" id="UP000075809"/>
    </source>
</evidence>
<feature type="compositionally biased region" description="Basic and acidic residues" evidence="1">
    <location>
        <begin position="49"/>
        <end position="123"/>
    </location>
</feature>
<dbReference type="EMBL" id="KQ982482">
    <property type="protein sequence ID" value="KYQ55906.1"/>
    <property type="molecule type" value="Genomic_DNA"/>
</dbReference>
<keyword evidence="3" id="KW-1185">Reference proteome</keyword>